<keyword evidence="8 9" id="KW-0051">Antiviral defense</keyword>
<dbReference type="RefSeq" id="WP_047676362.1">
    <property type="nucleotide sequence ID" value="NZ_CP017063.1"/>
</dbReference>
<evidence type="ECO:0000313" key="10">
    <source>
        <dbReference type="EMBL" id="PLA56747.1"/>
    </source>
</evidence>
<dbReference type="Gene3D" id="3.30.70.240">
    <property type="match status" value="1"/>
</dbReference>
<protein>
    <recommendedName>
        <fullName evidence="9">CRISPR-associated endoribonuclease Cas2</fullName>
        <ecNumber evidence="9">3.1.-.-</ecNumber>
    </recommendedName>
</protein>
<keyword evidence="7 9" id="KW-0460">Magnesium</keyword>
<evidence type="ECO:0000256" key="4">
    <source>
        <dbReference type="ARBA" id="ARBA00022723"/>
    </source>
</evidence>
<dbReference type="EC" id="3.1.-.-" evidence="9"/>
<keyword evidence="6 9" id="KW-0378">Hydrolase</keyword>
<comment type="subunit">
    <text evidence="9">Homodimer, forms a heterotetramer with a Cas1 homodimer.</text>
</comment>
<dbReference type="GO" id="GO:0043571">
    <property type="term" value="P:maintenance of CRISPR repeat elements"/>
    <property type="evidence" value="ECO:0007669"/>
    <property type="project" value="UniProtKB-UniRule"/>
</dbReference>
<dbReference type="Proteomes" id="UP000234212">
    <property type="component" value="Unassembled WGS sequence"/>
</dbReference>
<evidence type="ECO:0000256" key="9">
    <source>
        <dbReference type="HAMAP-Rule" id="MF_01471"/>
    </source>
</evidence>
<comment type="caution">
    <text evidence="10">The sequence shown here is derived from an EMBL/GenBank/DDBJ whole genome shotgun (WGS) entry which is preliminary data.</text>
</comment>
<dbReference type="GO" id="GO:0046872">
    <property type="term" value="F:metal ion binding"/>
    <property type="evidence" value="ECO:0007669"/>
    <property type="project" value="UniProtKB-UniRule"/>
</dbReference>
<dbReference type="InterPro" id="IPR021127">
    <property type="entry name" value="CRISPR_associated_Cas2"/>
</dbReference>
<evidence type="ECO:0000256" key="1">
    <source>
        <dbReference type="ARBA" id="ARBA00001946"/>
    </source>
</evidence>
<evidence type="ECO:0000313" key="11">
    <source>
        <dbReference type="Proteomes" id="UP000234212"/>
    </source>
</evidence>
<comment type="similarity">
    <text evidence="2 9">Belongs to the CRISPR-associated endoribonuclease Cas2 protein family.</text>
</comment>
<evidence type="ECO:0000256" key="2">
    <source>
        <dbReference type="ARBA" id="ARBA00009959"/>
    </source>
</evidence>
<name>A0AAP8LVW4_LACRH</name>
<evidence type="ECO:0000256" key="5">
    <source>
        <dbReference type="ARBA" id="ARBA00022759"/>
    </source>
</evidence>
<proteinExistence type="inferred from homology"/>
<evidence type="ECO:0000256" key="3">
    <source>
        <dbReference type="ARBA" id="ARBA00022722"/>
    </source>
</evidence>
<dbReference type="AlphaFoldDB" id="A0AAP8LVW4"/>
<sequence length="101" mass="11844">MRLMIIFDLPVATSKDRRNYRRFRRALIDEGFLMIQYSVYVRVCKTKKSAAYMEQRIATVKPPTGTVQTLMVTEAQYQSMHFMVGTEKQDIRNSADRTVMI</sequence>
<dbReference type="GO" id="GO:0016787">
    <property type="term" value="F:hydrolase activity"/>
    <property type="evidence" value="ECO:0007669"/>
    <property type="project" value="UniProtKB-KW"/>
</dbReference>
<keyword evidence="5 9" id="KW-0255">Endonuclease</keyword>
<dbReference type="Pfam" id="PF09827">
    <property type="entry name" value="CRISPR_Cas2"/>
    <property type="match status" value="1"/>
</dbReference>
<comment type="cofactor">
    <cofactor evidence="1 9">
        <name>Mg(2+)</name>
        <dbReference type="ChEBI" id="CHEBI:18420"/>
    </cofactor>
</comment>
<dbReference type="GeneID" id="69832596"/>
<keyword evidence="4 9" id="KW-0479">Metal-binding</keyword>
<keyword evidence="3 9" id="KW-0540">Nuclease</keyword>
<organism evidence="10 11">
    <name type="scientific">Lacticaseibacillus rhamnosus</name>
    <name type="common">Lactobacillus rhamnosus</name>
    <dbReference type="NCBI Taxonomy" id="47715"/>
    <lineage>
        <taxon>Bacteria</taxon>
        <taxon>Bacillati</taxon>
        <taxon>Bacillota</taxon>
        <taxon>Bacilli</taxon>
        <taxon>Lactobacillales</taxon>
        <taxon>Lactobacillaceae</taxon>
        <taxon>Lacticaseibacillus</taxon>
    </lineage>
</organism>
<dbReference type="EMBL" id="PKJX01000003">
    <property type="protein sequence ID" value="PLA56747.1"/>
    <property type="molecule type" value="Genomic_DNA"/>
</dbReference>
<evidence type="ECO:0000256" key="6">
    <source>
        <dbReference type="ARBA" id="ARBA00022801"/>
    </source>
</evidence>
<dbReference type="HAMAP" id="MF_01471">
    <property type="entry name" value="Cas2"/>
    <property type="match status" value="1"/>
</dbReference>
<accession>A0AAP8LVW4</accession>
<comment type="function">
    <text evidence="9">CRISPR (clustered regularly interspaced short palindromic repeat), is an adaptive immune system that provides protection against mobile genetic elements (viruses, transposable elements and conjugative plasmids). CRISPR clusters contain sequences complementary to antecedent mobile elements and target invading nucleic acids. CRISPR clusters are transcribed and processed into CRISPR RNA (crRNA). Functions as a ssRNA-specific endoribonuclease. Involved in the integration of spacer DNA into the CRISPR cassette.</text>
</comment>
<evidence type="ECO:0000256" key="7">
    <source>
        <dbReference type="ARBA" id="ARBA00022842"/>
    </source>
</evidence>
<gene>
    <name evidence="9 10" type="primary">cas2</name>
    <name evidence="10" type="ORF">CYJ91_07865</name>
</gene>
<dbReference type="GO" id="GO:0051607">
    <property type="term" value="P:defense response to virus"/>
    <property type="evidence" value="ECO:0007669"/>
    <property type="project" value="UniProtKB-UniRule"/>
</dbReference>
<feature type="binding site" evidence="9">
    <location>
        <position position="8"/>
    </location>
    <ligand>
        <name>Mg(2+)</name>
        <dbReference type="ChEBI" id="CHEBI:18420"/>
        <note>catalytic</note>
    </ligand>
</feature>
<dbReference type="NCBIfam" id="TIGR01573">
    <property type="entry name" value="cas2"/>
    <property type="match status" value="1"/>
</dbReference>
<evidence type="ECO:0000256" key="8">
    <source>
        <dbReference type="ARBA" id="ARBA00023118"/>
    </source>
</evidence>
<dbReference type="SUPFAM" id="SSF143430">
    <property type="entry name" value="TTP0101/SSO1404-like"/>
    <property type="match status" value="1"/>
</dbReference>
<dbReference type="GO" id="GO:0004521">
    <property type="term" value="F:RNA endonuclease activity"/>
    <property type="evidence" value="ECO:0007669"/>
    <property type="project" value="InterPro"/>
</dbReference>
<dbReference type="InterPro" id="IPR019199">
    <property type="entry name" value="Virulence_VapD/CRISPR_Cas2"/>
</dbReference>
<reference evidence="10 11" key="1">
    <citation type="submission" date="2017-12" db="EMBL/GenBank/DDBJ databases">
        <title>Phylogenetic diversity of female urinary microbiome.</title>
        <authorList>
            <person name="Thomas-White K."/>
            <person name="Wolfe A.J."/>
        </authorList>
    </citation>
    <scope>NUCLEOTIDE SEQUENCE [LARGE SCALE GENOMIC DNA]</scope>
    <source>
        <strain evidence="10 11">UMB0004</strain>
    </source>
</reference>